<dbReference type="Proteomes" id="UP000585507">
    <property type="component" value="Unassembled WGS sequence"/>
</dbReference>
<evidence type="ECO:0000313" key="2">
    <source>
        <dbReference type="EMBL" id="MBB5535903.1"/>
    </source>
</evidence>
<gene>
    <name evidence="2" type="ORF">GGD55_002607</name>
</gene>
<reference evidence="2 3" key="1">
    <citation type="submission" date="2020-08" db="EMBL/GenBank/DDBJ databases">
        <title>Genomic Encyclopedia of Type Strains, Phase IV (KMG-V): Genome sequencing to study the core and pangenomes of soil and plant-associated prokaryotes.</title>
        <authorList>
            <person name="Whitman W."/>
        </authorList>
    </citation>
    <scope>NUCLEOTIDE SEQUENCE [LARGE SCALE GENOMIC DNA]</scope>
    <source>
        <strain evidence="2 3">SEMIA 4084</strain>
    </source>
</reference>
<evidence type="ECO:0000256" key="1">
    <source>
        <dbReference type="SAM" id="MobiDB-lite"/>
    </source>
</evidence>
<dbReference type="EMBL" id="JACHBK010000005">
    <property type="protein sequence ID" value="MBB5535903.1"/>
    <property type="molecule type" value="Genomic_DNA"/>
</dbReference>
<feature type="region of interest" description="Disordered" evidence="1">
    <location>
        <begin position="1"/>
        <end position="23"/>
    </location>
</feature>
<accession>A0A7W8UAS7</accession>
<dbReference type="AlphaFoldDB" id="A0A7W8UAS7"/>
<name>A0A7W8UAS7_9HYPH</name>
<protein>
    <submittedName>
        <fullName evidence="2">Uncharacterized protein</fullName>
    </submittedName>
</protein>
<evidence type="ECO:0000313" key="3">
    <source>
        <dbReference type="Proteomes" id="UP000585507"/>
    </source>
</evidence>
<dbReference type="RefSeq" id="WP_018324970.1">
    <property type="nucleotide sequence ID" value="NZ_JACHBK010000005.1"/>
</dbReference>
<organism evidence="2 3">
    <name type="scientific">Rhizobium giardinii</name>
    <dbReference type="NCBI Taxonomy" id="56731"/>
    <lineage>
        <taxon>Bacteria</taxon>
        <taxon>Pseudomonadati</taxon>
        <taxon>Pseudomonadota</taxon>
        <taxon>Alphaproteobacteria</taxon>
        <taxon>Hyphomicrobiales</taxon>
        <taxon>Rhizobiaceae</taxon>
        <taxon>Rhizobium/Agrobacterium group</taxon>
        <taxon>Rhizobium</taxon>
    </lineage>
</organism>
<proteinExistence type="predicted"/>
<sequence length="146" mass="14991">MVSDALGKDDDKDDDVNHGSAASSRVLSRSRFMNVSETGAAIAGADGAFRAFAPAPRGCASGNCRELQIRREADCRKATVTAAGCFLTIAQMNKPNSTIGTSSDGVLPAKATAEADKLMAAAVVVSGEVASAAFACMLKCRRTNSS</sequence>
<keyword evidence="3" id="KW-1185">Reference proteome</keyword>
<feature type="compositionally biased region" description="Basic and acidic residues" evidence="1">
    <location>
        <begin position="1"/>
        <end position="10"/>
    </location>
</feature>
<comment type="caution">
    <text evidence="2">The sequence shown here is derived from an EMBL/GenBank/DDBJ whole genome shotgun (WGS) entry which is preliminary data.</text>
</comment>